<name>A0A8H3J025_9LECA</name>
<keyword evidence="2" id="KW-1185">Reference proteome</keyword>
<dbReference type="Gene3D" id="3.80.10.10">
    <property type="entry name" value="Ribonuclease Inhibitor"/>
    <property type="match status" value="1"/>
</dbReference>
<evidence type="ECO:0008006" key="3">
    <source>
        <dbReference type="Google" id="ProtNLM"/>
    </source>
</evidence>
<organism evidence="1 2">
    <name type="scientific">Imshaugia aleurites</name>
    <dbReference type="NCBI Taxonomy" id="172621"/>
    <lineage>
        <taxon>Eukaryota</taxon>
        <taxon>Fungi</taxon>
        <taxon>Dikarya</taxon>
        <taxon>Ascomycota</taxon>
        <taxon>Pezizomycotina</taxon>
        <taxon>Lecanoromycetes</taxon>
        <taxon>OSLEUM clade</taxon>
        <taxon>Lecanoromycetidae</taxon>
        <taxon>Lecanorales</taxon>
        <taxon>Lecanorineae</taxon>
        <taxon>Parmeliaceae</taxon>
        <taxon>Imshaugia</taxon>
    </lineage>
</organism>
<dbReference type="SUPFAM" id="SSF81383">
    <property type="entry name" value="F-box domain"/>
    <property type="match status" value="1"/>
</dbReference>
<comment type="caution">
    <text evidence="1">The sequence shown here is derived from an EMBL/GenBank/DDBJ whole genome shotgun (WGS) entry which is preliminary data.</text>
</comment>
<protein>
    <recommendedName>
        <fullName evidence="3">F-box domain-containing protein</fullName>
    </recommendedName>
</protein>
<dbReference type="InterPro" id="IPR036047">
    <property type="entry name" value="F-box-like_dom_sf"/>
</dbReference>
<reference evidence="1" key="1">
    <citation type="submission" date="2021-03" db="EMBL/GenBank/DDBJ databases">
        <authorList>
            <person name="Tagirdzhanova G."/>
        </authorList>
    </citation>
    <scope>NUCLEOTIDE SEQUENCE</scope>
</reference>
<dbReference type="SUPFAM" id="SSF52047">
    <property type="entry name" value="RNI-like"/>
    <property type="match status" value="1"/>
</dbReference>
<dbReference type="AlphaFoldDB" id="A0A8H3J025"/>
<dbReference type="EMBL" id="CAJPDT010000093">
    <property type="protein sequence ID" value="CAF9936684.1"/>
    <property type="molecule type" value="Genomic_DNA"/>
</dbReference>
<dbReference type="InterPro" id="IPR032675">
    <property type="entry name" value="LRR_dom_sf"/>
</dbReference>
<evidence type="ECO:0000313" key="1">
    <source>
        <dbReference type="EMBL" id="CAF9936684.1"/>
    </source>
</evidence>
<sequence>MYCPPEILSAIMWYLPKVELKKARLVCKAFDAAAVPFLFDEIFIIPRYANIEKATLLASRFGPFVKTLIYCSEDFDGGIGRAVFKCITADTDLAADYYASFCKLQEEKKELLSGGEFFGHLCCVLIAIYNLQTIILTDECRTTQGFCWCQQGYSDAHSRTFNPRPDEDYPALKSLKSAPGHKCIKSFYLGLHHPMKNTWPDLLRALFTSGNTKVKTILTVESYSSSCLDISNFCMTPRQRFCATQILPNLTSLDLHLCVHDDDSESLFWEGIVAPTLSAAINLELLRIGLVNNDVVWDKEDYFNLIVGGCKMPKLVTFGLSYFTFTEEGMTNFLRNSQRIRHMSLEYAGLRSGSWENLFQTVKNTMSLESFKSRRFYGAGLDGMGYRSDPAIQRFLFGDGPNPFSRAALKDTAAE</sequence>
<proteinExistence type="predicted"/>
<dbReference type="OrthoDB" id="5422579at2759"/>
<gene>
    <name evidence="1" type="ORF">IMSHALPRED_010858</name>
</gene>
<dbReference type="Proteomes" id="UP000664534">
    <property type="component" value="Unassembled WGS sequence"/>
</dbReference>
<evidence type="ECO:0000313" key="2">
    <source>
        <dbReference type="Proteomes" id="UP000664534"/>
    </source>
</evidence>
<accession>A0A8H3J025</accession>